<evidence type="ECO:0000313" key="1">
    <source>
        <dbReference type="EMBL" id="KZC05279.1"/>
    </source>
</evidence>
<sequence>MERRRARWMQNPEAIFHSPSCGVYRLEPFRHTPFALRCASPMDSSPFTSLDDSRVLNSVTMTPE</sequence>
<reference evidence="1 2" key="1">
    <citation type="submission" date="2015-07" db="EMBL/GenBank/DDBJ databases">
        <title>The genome of Dufourea novaeangliae.</title>
        <authorList>
            <person name="Pan H."/>
            <person name="Kapheim K."/>
        </authorList>
    </citation>
    <scope>NUCLEOTIDE SEQUENCE [LARGE SCALE GENOMIC DNA]</scope>
    <source>
        <strain evidence="1">0120121106</strain>
        <tissue evidence="1">Whole body</tissue>
    </source>
</reference>
<accession>A0A154P034</accession>
<gene>
    <name evidence="1" type="ORF">WN55_05797</name>
</gene>
<organism evidence="1 2">
    <name type="scientific">Dufourea novaeangliae</name>
    <name type="common">Sweat bee</name>
    <dbReference type="NCBI Taxonomy" id="178035"/>
    <lineage>
        <taxon>Eukaryota</taxon>
        <taxon>Metazoa</taxon>
        <taxon>Ecdysozoa</taxon>
        <taxon>Arthropoda</taxon>
        <taxon>Hexapoda</taxon>
        <taxon>Insecta</taxon>
        <taxon>Pterygota</taxon>
        <taxon>Neoptera</taxon>
        <taxon>Endopterygota</taxon>
        <taxon>Hymenoptera</taxon>
        <taxon>Apocrita</taxon>
        <taxon>Aculeata</taxon>
        <taxon>Apoidea</taxon>
        <taxon>Anthophila</taxon>
        <taxon>Halictidae</taxon>
        <taxon>Rophitinae</taxon>
        <taxon>Dufourea</taxon>
    </lineage>
</organism>
<proteinExistence type="predicted"/>
<evidence type="ECO:0000313" key="2">
    <source>
        <dbReference type="Proteomes" id="UP000076502"/>
    </source>
</evidence>
<keyword evidence="2" id="KW-1185">Reference proteome</keyword>
<name>A0A154P034_DUFNO</name>
<dbReference type="Proteomes" id="UP000076502">
    <property type="component" value="Unassembled WGS sequence"/>
</dbReference>
<dbReference type="AlphaFoldDB" id="A0A154P034"/>
<dbReference type="EMBL" id="KQ434787">
    <property type="protein sequence ID" value="KZC05279.1"/>
    <property type="molecule type" value="Genomic_DNA"/>
</dbReference>
<protein>
    <submittedName>
        <fullName evidence="1">Uncharacterized protein</fullName>
    </submittedName>
</protein>